<dbReference type="InterPro" id="IPR032678">
    <property type="entry name" value="tRNA-synt_1_cat_dom"/>
</dbReference>
<evidence type="ECO:0000256" key="5">
    <source>
        <dbReference type="ARBA" id="ARBA00022598"/>
    </source>
</evidence>
<keyword evidence="4 12" id="KW-0963">Cytoplasm</keyword>
<dbReference type="GO" id="GO:0016874">
    <property type="term" value="F:ligase activity"/>
    <property type="evidence" value="ECO:0007669"/>
    <property type="project" value="UniProtKB-KW"/>
</dbReference>
<feature type="binding site" evidence="12">
    <location>
        <position position="234"/>
    </location>
    <ligand>
        <name>Zn(2+)</name>
        <dbReference type="ChEBI" id="CHEBI:29105"/>
    </ligand>
</feature>
<dbReference type="SUPFAM" id="SSF52374">
    <property type="entry name" value="Nucleotidylyl transferase"/>
    <property type="match status" value="1"/>
</dbReference>
<evidence type="ECO:0000256" key="12">
    <source>
        <dbReference type="HAMAP-Rule" id="MF_00041"/>
    </source>
</evidence>
<dbReference type="Gene3D" id="1.20.120.1910">
    <property type="entry name" value="Cysteine-tRNA ligase, C-terminal anti-codon recognition domain"/>
    <property type="match status" value="1"/>
</dbReference>
<gene>
    <name evidence="12 14" type="primary">cysS</name>
    <name evidence="14" type="ORF">GCM10007875_27890</name>
</gene>
<sequence length="457" mass="51347">MTRAKQPFKPLEDGQVRMYVCGMTVYDLCHLGHARVMVVFDLLRRWLRASGYTVTYVRNITDIDDKIIRRALENGESIRALTDRFIAAMHEDADALGIERPDHEPRATEYVGQMQAMIQRLMDKRLAYRDEQGDVNFSVRSFPGYGRLSGKSLDELRAGERVGVSTSKNDPLDFVLWKSAKSDEPADAKWESPFGTGRPGWHIECSAMACELLGDTFDIHGGGADLQFPHHENEIAQSVGATGAEFARLWMHNGFVRVETNGQSEKMSKSLNNFFTIRDILKGYDPEVVRFFILRAQYRSPLTYSDVHLDDARQALTRLYKAVGEATMNDTIDWTLDFETRFAAAMNDDMNTPVAVSVLFDMASEVNRSNDLALAARLKTLASVLGLLERSADSFLKAEVGEESGLSESDIEALIKARAQAKIDRDFAKADAIRQDLLAKGVVLEDKRGGETQWRRT</sequence>
<dbReference type="NCBIfam" id="TIGR00435">
    <property type="entry name" value="cysS"/>
    <property type="match status" value="1"/>
</dbReference>
<comment type="cofactor">
    <cofactor evidence="12">
        <name>Zn(2+)</name>
        <dbReference type="ChEBI" id="CHEBI:29105"/>
    </cofactor>
    <text evidence="12">Binds 1 zinc ion per subunit.</text>
</comment>
<keyword evidence="11 12" id="KW-0030">Aminoacyl-tRNA synthetase</keyword>
<keyword evidence="9 12" id="KW-0067">ATP-binding</keyword>
<keyword evidence="5 12" id="KW-0436">Ligase</keyword>
<organism evidence="14 15">
    <name type="scientific">Limnobacter litoralis</name>
    <dbReference type="NCBI Taxonomy" id="481366"/>
    <lineage>
        <taxon>Bacteria</taxon>
        <taxon>Pseudomonadati</taxon>
        <taxon>Pseudomonadota</taxon>
        <taxon>Betaproteobacteria</taxon>
        <taxon>Burkholderiales</taxon>
        <taxon>Burkholderiaceae</taxon>
        <taxon>Limnobacter</taxon>
    </lineage>
</organism>
<comment type="subcellular location">
    <subcellularLocation>
        <location evidence="1 12">Cytoplasm</location>
    </subcellularLocation>
</comment>
<reference evidence="15" key="1">
    <citation type="journal article" date="2019" name="Int. J. Syst. Evol. Microbiol.">
        <title>The Global Catalogue of Microorganisms (GCM) 10K type strain sequencing project: providing services to taxonomists for standard genome sequencing and annotation.</title>
        <authorList>
            <consortium name="The Broad Institute Genomics Platform"/>
            <consortium name="The Broad Institute Genome Sequencing Center for Infectious Disease"/>
            <person name="Wu L."/>
            <person name="Ma J."/>
        </authorList>
    </citation>
    <scope>NUCLEOTIDE SEQUENCE [LARGE SCALE GENOMIC DNA]</scope>
    <source>
        <strain evidence="15">NBRC 105857</strain>
    </source>
</reference>
<evidence type="ECO:0000256" key="9">
    <source>
        <dbReference type="ARBA" id="ARBA00022840"/>
    </source>
</evidence>
<feature type="short sequence motif" description="'HIGH' region" evidence="12">
    <location>
        <begin position="23"/>
        <end position="33"/>
    </location>
</feature>
<feature type="binding site" evidence="12">
    <location>
        <position position="230"/>
    </location>
    <ligand>
        <name>Zn(2+)</name>
        <dbReference type="ChEBI" id="CHEBI:29105"/>
    </ligand>
</feature>
<dbReference type="PANTHER" id="PTHR10890">
    <property type="entry name" value="CYSTEINYL-TRNA SYNTHETASE"/>
    <property type="match status" value="1"/>
</dbReference>
<dbReference type="Pfam" id="PF23493">
    <property type="entry name" value="CysS_C"/>
    <property type="match status" value="1"/>
</dbReference>
<comment type="caution">
    <text evidence="14">The sequence shown here is derived from an EMBL/GenBank/DDBJ whole genome shotgun (WGS) entry which is preliminary data.</text>
</comment>
<evidence type="ECO:0000256" key="1">
    <source>
        <dbReference type="ARBA" id="ARBA00004496"/>
    </source>
</evidence>
<dbReference type="Pfam" id="PF01406">
    <property type="entry name" value="tRNA-synt_1e"/>
    <property type="match status" value="1"/>
</dbReference>
<dbReference type="InterPro" id="IPR056411">
    <property type="entry name" value="CysS_C"/>
</dbReference>
<evidence type="ECO:0000256" key="3">
    <source>
        <dbReference type="ARBA" id="ARBA00011245"/>
    </source>
</evidence>
<dbReference type="PANTHER" id="PTHR10890:SF3">
    <property type="entry name" value="CYSTEINE--TRNA LIGASE, CYTOPLASMIC"/>
    <property type="match status" value="1"/>
</dbReference>
<dbReference type="PRINTS" id="PR00983">
    <property type="entry name" value="TRNASYNTHCYS"/>
</dbReference>
<dbReference type="InterPro" id="IPR024909">
    <property type="entry name" value="Cys-tRNA/MSH_ligase"/>
</dbReference>
<feature type="binding site" evidence="12">
    <location>
        <position position="205"/>
    </location>
    <ligand>
        <name>Zn(2+)</name>
        <dbReference type="ChEBI" id="CHEBI:29105"/>
    </ligand>
</feature>
<dbReference type="SUPFAM" id="SSF47323">
    <property type="entry name" value="Anticodon-binding domain of a subclass of class I aminoacyl-tRNA synthetases"/>
    <property type="match status" value="1"/>
</dbReference>
<dbReference type="EC" id="6.1.1.16" evidence="12"/>
<keyword evidence="6 12" id="KW-0479">Metal-binding</keyword>
<feature type="binding site" evidence="12">
    <location>
        <position position="269"/>
    </location>
    <ligand>
        <name>ATP</name>
        <dbReference type="ChEBI" id="CHEBI:30616"/>
    </ligand>
</feature>
<dbReference type="CDD" id="cd07963">
    <property type="entry name" value="Anticodon_Ia_Cys"/>
    <property type="match status" value="1"/>
</dbReference>
<keyword evidence="7 12" id="KW-0547">Nucleotide-binding</keyword>
<dbReference type="InterPro" id="IPR015273">
    <property type="entry name" value="Cys-tRNA-synt_Ia_DALR"/>
</dbReference>
<evidence type="ECO:0000259" key="13">
    <source>
        <dbReference type="SMART" id="SM00840"/>
    </source>
</evidence>
<dbReference type="SMART" id="SM00840">
    <property type="entry name" value="DALR_2"/>
    <property type="match status" value="1"/>
</dbReference>
<evidence type="ECO:0000256" key="6">
    <source>
        <dbReference type="ARBA" id="ARBA00022723"/>
    </source>
</evidence>
<proteinExistence type="inferred from homology"/>
<dbReference type="Proteomes" id="UP001156664">
    <property type="component" value="Unassembled WGS sequence"/>
</dbReference>
<protein>
    <recommendedName>
        <fullName evidence="12">Cysteine--tRNA ligase</fullName>
        <ecNumber evidence="12">6.1.1.16</ecNumber>
    </recommendedName>
    <alternativeName>
        <fullName evidence="12">Cysteinyl-tRNA synthetase</fullName>
        <shortName evidence="12">CysRS</shortName>
    </alternativeName>
</protein>
<evidence type="ECO:0000256" key="4">
    <source>
        <dbReference type="ARBA" id="ARBA00022490"/>
    </source>
</evidence>
<dbReference type="Gene3D" id="3.40.50.620">
    <property type="entry name" value="HUPs"/>
    <property type="match status" value="1"/>
</dbReference>
<feature type="binding site" evidence="12">
    <location>
        <position position="21"/>
    </location>
    <ligand>
        <name>Zn(2+)</name>
        <dbReference type="ChEBI" id="CHEBI:29105"/>
    </ligand>
</feature>
<dbReference type="Pfam" id="PF09190">
    <property type="entry name" value="DALR_2"/>
    <property type="match status" value="1"/>
</dbReference>
<name>A0ABQ5YW36_9BURK</name>
<dbReference type="CDD" id="cd00672">
    <property type="entry name" value="CysRS_core"/>
    <property type="match status" value="1"/>
</dbReference>
<comment type="subunit">
    <text evidence="3 12">Monomer.</text>
</comment>
<keyword evidence="8 12" id="KW-0862">Zinc</keyword>
<feature type="domain" description="Cysteinyl-tRNA synthetase class Ia DALR" evidence="13">
    <location>
        <begin position="341"/>
        <end position="396"/>
    </location>
</feature>
<dbReference type="InterPro" id="IPR009080">
    <property type="entry name" value="tRNAsynth_Ia_anticodon-bd"/>
</dbReference>
<feature type="short sequence motif" description="'KMSKS' region" evidence="12">
    <location>
        <begin position="266"/>
        <end position="270"/>
    </location>
</feature>
<evidence type="ECO:0000256" key="2">
    <source>
        <dbReference type="ARBA" id="ARBA00005594"/>
    </source>
</evidence>
<dbReference type="InterPro" id="IPR015803">
    <property type="entry name" value="Cys-tRNA-ligase"/>
</dbReference>
<evidence type="ECO:0000256" key="7">
    <source>
        <dbReference type="ARBA" id="ARBA00022741"/>
    </source>
</evidence>
<evidence type="ECO:0000313" key="15">
    <source>
        <dbReference type="Proteomes" id="UP001156664"/>
    </source>
</evidence>
<evidence type="ECO:0000256" key="8">
    <source>
        <dbReference type="ARBA" id="ARBA00022833"/>
    </source>
</evidence>
<comment type="catalytic activity">
    <reaction evidence="12">
        <text>tRNA(Cys) + L-cysteine + ATP = L-cysteinyl-tRNA(Cys) + AMP + diphosphate</text>
        <dbReference type="Rhea" id="RHEA:17773"/>
        <dbReference type="Rhea" id="RHEA-COMP:9661"/>
        <dbReference type="Rhea" id="RHEA-COMP:9679"/>
        <dbReference type="ChEBI" id="CHEBI:30616"/>
        <dbReference type="ChEBI" id="CHEBI:33019"/>
        <dbReference type="ChEBI" id="CHEBI:35235"/>
        <dbReference type="ChEBI" id="CHEBI:78442"/>
        <dbReference type="ChEBI" id="CHEBI:78517"/>
        <dbReference type="ChEBI" id="CHEBI:456215"/>
        <dbReference type="EC" id="6.1.1.16"/>
    </reaction>
</comment>
<evidence type="ECO:0000256" key="11">
    <source>
        <dbReference type="ARBA" id="ARBA00023146"/>
    </source>
</evidence>
<comment type="similarity">
    <text evidence="2 12">Belongs to the class-I aminoacyl-tRNA synthetase family.</text>
</comment>
<evidence type="ECO:0000313" key="14">
    <source>
        <dbReference type="EMBL" id="GLR27697.1"/>
    </source>
</evidence>
<keyword evidence="15" id="KW-1185">Reference proteome</keyword>
<evidence type="ECO:0000256" key="10">
    <source>
        <dbReference type="ARBA" id="ARBA00022917"/>
    </source>
</evidence>
<accession>A0ABQ5YW36</accession>
<dbReference type="InterPro" id="IPR014729">
    <property type="entry name" value="Rossmann-like_a/b/a_fold"/>
</dbReference>
<dbReference type="EMBL" id="BSOJ01000038">
    <property type="protein sequence ID" value="GLR27697.1"/>
    <property type="molecule type" value="Genomic_DNA"/>
</dbReference>
<dbReference type="HAMAP" id="MF_00041">
    <property type="entry name" value="Cys_tRNA_synth"/>
    <property type="match status" value="1"/>
</dbReference>
<keyword evidence="10 12" id="KW-0648">Protein biosynthesis</keyword>